<dbReference type="InParanoid" id="G1Q806"/>
<dbReference type="Proteomes" id="UP000001074">
    <property type="component" value="Unassembled WGS sequence"/>
</dbReference>
<keyword evidence="5" id="KW-1185">Reference proteome</keyword>
<evidence type="ECO:0000259" key="3">
    <source>
        <dbReference type="Pfam" id="PF24761"/>
    </source>
</evidence>
<evidence type="ECO:0000313" key="4">
    <source>
        <dbReference type="Ensembl" id="ENSMLUP00000019839.1"/>
    </source>
</evidence>
<feature type="domain" description="ASCIZ forth C2H2 zinc finger" evidence="3">
    <location>
        <begin position="111"/>
        <end position="131"/>
    </location>
</feature>
<dbReference type="GO" id="GO:0045944">
    <property type="term" value="P:positive regulation of transcription by RNA polymerase II"/>
    <property type="evidence" value="ECO:0007669"/>
    <property type="project" value="InterPro"/>
</dbReference>
<dbReference type="GO" id="GO:0005634">
    <property type="term" value="C:nucleus"/>
    <property type="evidence" value="ECO:0007669"/>
    <property type="project" value="TreeGrafter"/>
</dbReference>
<dbReference type="GO" id="GO:0000981">
    <property type="term" value="F:DNA-binding transcription factor activity, RNA polymerase II-specific"/>
    <property type="evidence" value="ECO:0007669"/>
    <property type="project" value="TreeGrafter"/>
</dbReference>
<name>G1Q806_MYOLU</name>
<dbReference type="Pfam" id="PF24759">
    <property type="entry name" value="C2HC_ASCIZ"/>
    <property type="match status" value="1"/>
</dbReference>
<dbReference type="eggNOG" id="KOG1721">
    <property type="taxonomic scope" value="Eukaryota"/>
</dbReference>
<feature type="domain" description="ASCIZ first and second C2H2 zinc finger" evidence="1">
    <location>
        <begin position="7"/>
        <end position="34"/>
    </location>
</feature>
<dbReference type="InterPro" id="IPR056380">
    <property type="entry name" value="Znf_C2H2_ASCIZ_4th"/>
</dbReference>
<dbReference type="Pfam" id="PF24761">
    <property type="entry name" value="C2H2_ASCIZ_4th"/>
    <property type="match status" value="1"/>
</dbReference>
<protein>
    <submittedName>
        <fullName evidence="4">Uncharacterized protein</fullName>
    </submittedName>
</protein>
<accession>G1Q806</accession>
<dbReference type="PANTHER" id="PTHR46664">
    <property type="entry name" value="ATM INTERACTOR"/>
    <property type="match status" value="1"/>
</dbReference>
<dbReference type="Pfam" id="PF24757">
    <property type="entry name" value="C2H2_ASCIZ"/>
    <property type="match status" value="1"/>
</dbReference>
<evidence type="ECO:0000259" key="2">
    <source>
        <dbReference type="Pfam" id="PF24759"/>
    </source>
</evidence>
<sequence length="675" mass="73320">ALQTDSLCTMRSCSTILPSNPTLNMHLVKSHPLQDGIVNPTLRKSLKTVLEFVVQLKDALGGPDRPISSNFSCKWHFMKMHAEMRRCSKCSNSYGTELDLEPCREWGKTFCMCGSSFASRTALQSHIYRTGRRPCRTQDPRGKKRKMENCLHNQKLSSKTIDSLSNQPTLRLDTQELETSEIKLVASFEDSCGPDARKQTLTTVPRYSQKWLLPKPRVAELPVMQFSPMPVFVPIADSLAQPVVLGVHHQGSAPGAVHLLLLSIGTLILGLDTEALSLKENLPLSKPVNSVAGEPVSTGVQVNLDKSPSNPLQELGSTCQKHSIFSRNIQTDLSSAMQHFIPSAPWVSPDSSISSCSQTDLTFGSQVSLPISVHTQTFLPSSKVTSSVAAQNDVFLDAWFQSGGTSRESQTSGMQSPTENRVQTDQAVMCGDIFESVCSSYSASTDSIISSSLGETVTHGLLPQNQPKTLNQDIEKSAPVINLSAQNSTLPSKNMTDNQTQTLDLLSDLKNISSGLPGQTLENCSLLSDMHIGPDTQLPSDPTQNPTTDCDIEELFSASNIQTQTEESECSTVTTKPVLESLDEIQTETLDTEAQHDFCGGNSNFLGLECLICRWTDVSFFLDGSPHLPLGSILKHSSFSIPDSSDETQTEGVSAAKSLCALGSKAQVESTEVMT</sequence>
<dbReference type="HOGENOM" id="CLU_023902_0_0_1"/>
<dbReference type="GeneTree" id="ENSGT00390000013091"/>
<dbReference type="InterPro" id="IPR056381">
    <property type="entry name" value="Znf_C2HC_ASCIZ_3rd"/>
</dbReference>
<dbReference type="STRING" id="59463.ENSMLUP00000019839"/>
<proteinExistence type="predicted"/>
<dbReference type="AlphaFoldDB" id="G1Q806"/>
<dbReference type="PANTHER" id="PTHR46664:SF1">
    <property type="entry name" value="ATM INTERACTOR"/>
    <property type="match status" value="1"/>
</dbReference>
<dbReference type="InterPro" id="IPR056545">
    <property type="entry name" value="C2H2_ASCIZ_1st_2nd"/>
</dbReference>
<dbReference type="GO" id="GO:0000976">
    <property type="term" value="F:transcription cis-regulatory region binding"/>
    <property type="evidence" value="ECO:0007669"/>
    <property type="project" value="InterPro"/>
</dbReference>
<reference evidence="4" key="2">
    <citation type="submission" date="2025-08" db="UniProtKB">
        <authorList>
            <consortium name="Ensembl"/>
        </authorList>
    </citation>
    <scope>IDENTIFICATION</scope>
</reference>
<dbReference type="OMA" id="HASKSFM"/>
<reference evidence="4 5" key="1">
    <citation type="journal article" date="2011" name="Nature">
        <title>A high-resolution map of human evolutionary constraint using 29 mammals.</title>
        <authorList>
            <person name="Lindblad-Toh K."/>
            <person name="Garber M."/>
            <person name="Zuk O."/>
            <person name="Lin M.F."/>
            <person name="Parker B.J."/>
            <person name="Washietl S."/>
            <person name="Kheradpour P."/>
            <person name="Ernst J."/>
            <person name="Jordan G."/>
            <person name="Mauceli E."/>
            <person name="Ward L.D."/>
            <person name="Lowe C.B."/>
            <person name="Holloway A.K."/>
            <person name="Clamp M."/>
            <person name="Gnerre S."/>
            <person name="Alfoldi J."/>
            <person name="Beal K."/>
            <person name="Chang J."/>
            <person name="Clawson H."/>
            <person name="Cuff J."/>
            <person name="Di Palma F."/>
            <person name="Fitzgerald S."/>
            <person name="Flicek P."/>
            <person name="Guttman M."/>
            <person name="Hubisz M.J."/>
            <person name="Jaffe D.B."/>
            <person name="Jungreis I."/>
            <person name="Kent W.J."/>
            <person name="Kostka D."/>
            <person name="Lara M."/>
            <person name="Martins A.L."/>
            <person name="Massingham T."/>
            <person name="Moltke I."/>
            <person name="Raney B.J."/>
            <person name="Rasmussen M.D."/>
            <person name="Robinson J."/>
            <person name="Stark A."/>
            <person name="Vilella A.J."/>
            <person name="Wen J."/>
            <person name="Xie X."/>
            <person name="Zody M.C."/>
            <person name="Baldwin J."/>
            <person name="Bloom T."/>
            <person name="Chin C.W."/>
            <person name="Heiman D."/>
            <person name="Nicol R."/>
            <person name="Nusbaum C."/>
            <person name="Young S."/>
            <person name="Wilkinson J."/>
            <person name="Worley K.C."/>
            <person name="Kovar C.L."/>
            <person name="Muzny D.M."/>
            <person name="Gibbs R.A."/>
            <person name="Cree A."/>
            <person name="Dihn H.H."/>
            <person name="Fowler G."/>
            <person name="Jhangiani S."/>
            <person name="Joshi V."/>
            <person name="Lee S."/>
            <person name="Lewis L.R."/>
            <person name="Nazareth L.V."/>
            <person name="Okwuonu G."/>
            <person name="Santibanez J."/>
            <person name="Warren W.C."/>
            <person name="Mardis E.R."/>
            <person name="Weinstock G.M."/>
            <person name="Wilson R.K."/>
            <person name="Delehaunty K."/>
            <person name="Dooling D."/>
            <person name="Fronik C."/>
            <person name="Fulton L."/>
            <person name="Fulton B."/>
            <person name="Graves T."/>
            <person name="Minx P."/>
            <person name="Sodergren E."/>
            <person name="Birney E."/>
            <person name="Margulies E.H."/>
            <person name="Herrero J."/>
            <person name="Green E.D."/>
            <person name="Haussler D."/>
            <person name="Siepel A."/>
            <person name="Goldman N."/>
            <person name="Pollard K.S."/>
            <person name="Pedersen J.S."/>
            <person name="Lander E.S."/>
            <person name="Kellis M."/>
        </authorList>
    </citation>
    <scope>NUCLEOTIDE SEQUENCE [LARGE SCALE GENOMIC DNA]</scope>
</reference>
<feature type="domain" description="ASCIZ third C2HC zinc finger" evidence="2">
    <location>
        <begin position="86"/>
        <end position="100"/>
    </location>
</feature>
<evidence type="ECO:0000259" key="1">
    <source>
        <dbReference type="Pfam" id="PF24757"/>
    </source>
</evidence>
<dbReference type="Ensembl" id="ENSMLUT00000026102.1">
    <property type="protein sequence ID" value="ENSMLUP00000019839.1"/>
    <property type="gene ID" value="ENSMLUG00000025580.1"/>
</dbReference>
<organism evidence="4 5">
    <name type="scientific">Myotis lucifugus</name>
    <name type="common">Little brown bat</name>
    <dbReference type="NCBI Taxonomy" id="59463"/>
    <lineage>
        <taxon>Eukaryota</taxon>
        <taxon>Metazoa</taxon>
        <taxon>Chordata</taxon>
        <taxon>Craniata</taxon>
        <taxon>Vertebrata</taxon>
        <taxon>Euteleostomi</taxon>
        <taxon>Mammalia</taxon>
        <taxon>Eutheria</taxon>
        <taxon>Laurasiatheria</taxon>
        <taxon>Chiroptera</taxon>
        <taxon>Yangochiroptera</taxon>
        <taxon>Vespertilionidae</taxon>
        <taxon>Myotis</taxon>
    </lineage>
</organism>
<dbReference type="InterPro" id="IPR055303">
    <property type="entry name" value="ATMIN"/>
</dbReference>
<dbReference type="EMBL" id="AAPE02011687">
    <property type="status" value="NOT_ANNOTATED_CDS"/>
    <property type="molecule type" value="Genomic_DNA"/>
</dbReference>
<evidence type="ECO:0000313" key="5">
    <source>
        <dbReference type="Proteomes" id="UP000001074"/>
    </source>
</evidence>
<reference evidence="4" key="3">
    <citation type="submission" date="2025-09" db="UniProtKB">
        <authorList>
            <consortium name="Ensembl"/>
        </authorList>
    </citation>
    <scope>IDENTIFICATION</scope>
</reference>